<reference evidence="1" key="1">
    <citation type="submission" date="2013-05" db="EMBL/GenBank/DDBJ databases">
        <authorList>
            <person name="Yim A.K.Y."/>
            <person name="Chan T.F."/>
            <person name="Ji K.M."/>
            <person name="Liu X.Y."/>
            <person name="Zhou J.W."/>
            <person name="Li R.Q."/>
            <person name="Yang K.Y."/>
            <person name="Li J."/>
            <person name="Li M."/>
            <person name="Law P.T.W."/>
            <person name="Wu Y.L."/>
            <person name="Cai Z.L."/>
            <person name="Qin H."/>
            <person name="Bao Y."/>
            <person name="Leung R.K.K."/>
            <person name="Ng P.K.S."/>
            <person name="Zou J."/>
            <person name="Zhong X.J."/>
            <person name="Ran P.X."/>
            <person name="Zhong N.S."/>
            <person name="Liu Z.G."/>
            <person name="Tsui S.K.W."/>
        </authorList>
    </citation>
    <scope>NUCLEOTIDE SEQUENCE</scope>
    <source>
        <strain evidence="1">Derf</strain>
        <tissue evidence="1">Whole organism</tissue>
    </source>
</reference>
<keyword evidence="2" id="KW-1185">Reference proteome</keyword>
<name>A0A922HLP9_DERFA</name>
<dbReference type="EMBL" id="ASGP02000008">
    <property type="protein sequence ID" value="KAH9493592.1"/>
    <property type="molecule type" value="Genomic_DNA"/>
</dbReference>
<evidence type="ECO:0000313" key="1">
    <source>
        <dbReference type="EMBL" id="KAH9493592.1"/>
    </source>
</evidence>
<protein>
    <submittedName>
        <fullName evidence="1">Uncharacterized protein</fullName>
    </submittedName>
</protein>
<organism evidence="1 2">
    <name type="scientific">Dermatophagoides farinae</name>
    <name type="common">American house dust mite</name>
    <dbReference type="NCBI Taxonomy" id="6954"/>
    <lineage>
        <taxon>Eukaryota</taxon>
        <taxon>Metazoa</taxon>
        <taxon>Ecdysozoa</taxon>
        <taxon>Arthropoda</taxon>
        <taxon>Chelicerata</taxon>
        <taxon>Arachnida</taxon>
        <taxon>Acari</taxon>
        <taxon>Acariformes</taxon>
        <taxon>Sarcoptiformes</taxon>
        <taxon>Astigmata</taxon>
        <taxon>Psoroptidia</taxon>
        <taxon>Analgoidea</taxon>
        <taxon>Pyroglyphidae</taxon>
        <taxon>Dermatophagoidinae</taxon>
        <taxon>Dermatophagoides</taxon>
    </lineage>
</organism>
<accession>A0A922HLP9</accession>
<proteinExistence type="predicted"/>
<sequence length="63" mass="7028">MINAVITDRVELSAITGGIRTITGTSAHIFVFTAVPMDLALSRQPDNFQHLVPDISIRDYHQY</sequence>
<dbReference type="AlphaFoldDB" id="A0A922HLP9"/>
<dbReference type="Proteomes" id="UP000790347">
    <property type="component" value="Unassembled WGS sequence"/>
</dbReference>
<gene>
    <name evidence="1" type="ORF">DERF_014331</name>
</gene>
<comment type="caution">
    <text evidence="1">The sequence shown here is derived from an EMBL/GenBank/DDBJ whole genome shotgun (WGS) entry which is preliminary data.</text>
</comment>
<evidence type="ECO:0000313" key="2">
    <source>
        <dbReference type="Proteomes" id="UP000790347"/>
    </source>
</evidence>
<reference evidence="1" key="2">
    <citation type="journal article" date="2022" name="Res Sq">
        <title>Comparative Genomics Reveals Insights into the Divergent Evolution of Astigmatic Mites and Household Pest Adaptations.</title>
        <authorList>
            <person name="Xiong Q."/>
            <person name="Wan A.T.-Y."/>
            <person name="Liu X.-Y."/>
            <person name="Fung C.S.-H."/>
            <person name="Xiao X."/>
            <person name="Malainual N."/>
            <person name="Hou J."/>
            <person name="Wang L."/>
            <person name="Wang M."/>
            <person name="Yang K."/>
            <person name="Cui Y."/>
            <person name="Leung E."/>
            <person name="Nong W."/>
            <person name="Shin S.-K."/>
            <person name="Au S."/>
            <person name="Jeong K.Y."/>
            <person name="Chew F.T."/>
            <person name="Hui J."/>
            <person name="Leung T.F."/>
            <person name="Tungtrongchitr A."/>
            <person name="Zhong N."/>
            <person name="Liu Z."/>
            <person name="Tsui S."/>
        </authorList>
    </citation>
    <scope>NUCLEOTIDE SEQUENCE</scope>
    <source>
        <strain evidence="1">Derf</strain>
        <tissue evidence="1">Whole organism</tissue>
    </source>
</reference>